<keyword evidence="11" id="KW-0378">Hydrolase</keyword>
<evidence type="ECO:0000256" key="6">
    <source>
        <dbReference type="ARBA" id="ARBA00022989"/>
    </source>
</evidence>
<evidence type="ECO:0000256" key="7">
    <source>
        <dbReference type="ARBA" id="ARBA00023054"/>
    </source>
</evidence>
<comment type="similarity">
    <text evidence="4">Belongs to the peptidase M50B family.</text>
</comment>
<keyword evidence="8 9" id="KW-0472">Membrane</keyword>
<dbReference type="AlphaFoldDB" id="A0AAW8M8N2"/>
<dbReference type="GO" id="GO:0030313">
    <property type="term" value="C:cell envelope"/>
    <property type="evidence" value="ECO:0007669"/>
    <property type="project" value="UniProtKB-SubCell"/>
</dbReference>
<evidence type="ECO:0000256" key="4">
    <source>
        <dbReference type="ARBA" id="ARBA00007931"/>
    </source>
</evidence>
<evidence type="ECO:0000256" key="3">
    <source>
        <dbReference type="ARBA" id="ARBA00004196"/>
    </source>
</evidence>
<dbReference type="EMBL" id="JAVDVC010000003">
    <property type="protein sequence ID" value="MDR6957919.1"/>
    <property type="molecule type" value="Genomic_DNA"/>
</dbReference>
<evidence type="ECO:0000313" key="12">
    <source>
        <dbReference type="Proteomes" id="UP001252613"/>
    </source>
</evidence>
<feature type="transmembrane region" description="Helical" evidence="9">
    <location>
        <begin position="168"/>
        <end position="188"/>
    </location>
</feature>
<dbReference type="PANTHER" id="PTHR32347:SF23">
    <property type="entry name" value="BLL5650 PROTEIN"/>
    <property type="match status" value="1"/>
</dbReference>
<keyword evidence="5 9" id="KW-0812">Transmembrane</keyword>
<keyword evidence="6 9" id="KW-1133">Transmembrane helix</keyword>
<keyword evidence="11" id="KW-0482">Metalloprotease</keyword>
<dbReference type="GO" id="GO:0008237">
    <property type="term" value="F:metallopeptidase activity"/>
    <property type="evidence" value="ECO:0007669"/>
    <property type="project" value="UniProtKB-KW"/>
</dbReference>
<feature type="transmembrane region" description="Helical" evidence="9">
    <location>
        <begin position="372"/>
        <end position="396"/>
    </location>
</feature>
<comment type="cofactor">
    <cofactor evidence="1">
        <name>Zn(2+)</name>
        <dbReference type="ChEBI" id="CHEBI:29105"/>
    </cofactor>
</comment>
<evidence type="ECO:0000259" key="10">
    <source>
        <dbReference type="Pfam" id="PF02163"/>
    </source>
</evidence>
<dbReference type="Gene3D" id="2.40.30.170">
    <property type="match status" value="1"/>
</dbReference>
<gene>
    <name evidence="11" type="ORF">J2W43_001900</name>
</gene>
<feature type="transmembrane region" description="Helical" evidence="9">
    <location>
        <begin position="402"/>
        <end position="420"/>
    </location>
</feature>
<evidence type="ECO:0000313" key="11">
    <source>
        <dbReference type="EMBL" id="MDR6957919.1"/>
    </source>
</evidence>
<evidence type="ECO:0000256" key="8">
    <source>
        <dbReference type="ARBA" id="ARBA00023136"/>
    </source>
</evidence>
<evidence type="ECO:0000256" key="9">
    <source>
        <dbReference type="SAM" id="Phobius"/>
    </source>
</evidence>
<comment type="caution">
    <text evidence="11">The sequence shown here is derived from an EMBL/GenBank/DDBJ whole genome shotgun (WGS) entry which is preliminary data.</text>
</comment>
<feature type="domain" description="Peptidase M50" evidence="10">
    <location>
        <begin position="212"/>
        <end position="309"/>
    </location>
</feature>
<dbReference type="GO" id="GO:0016020">
    <property type="term" value="C:membrane"/>
    <property type="evidence" value="ECO:0007669"/>
    <property type="project" value="UniProtKB-SubCell"/>
</dbReference>
<evidence type="ECO:0000256" key="2">
    <source>
        <dbReference type="ARBA" id="ARBA00004141"/>
    </source>
</evidence>
<proteinExistence type="inferred from homology"/>
<comment type="subcellular location">
    <subcellularLocation>
        <location evidence="3">Cell envelope</location>
    </subcellularLocation>
    <subcellularLocation>
        <location evidence="2">Membrane</location>
        <topology evidence="2">Multi-pass membrane protein</topology>
    </subcellularLocation>
</comment>
<dbReference type="InterPro" id="IPR008915">
    <property type="entry name" value="Peptidase_M50"/>
</dbReference>
<name>A0AAW8M8N2_9PSED</name>
<keyword evidence="11" id="KW-0645">Protease</keyword>
<reference evidence="11" key="1">
    <citation type="submission" date="2023-07" db="EMBL/GenBank/DDBJ databases">
        <title>Sorghum-associated microbial communities from plants grown in Nebraska, USA.</title>
        <authorList>
            <person name="Schachtman D."/>
        </authorList>
    </citation>
    <scope>NUCLEOTIDE SEQUENCE</scope>
    <source>
        <strain evidence="11">3432</strain>
    </source>
</reference>
<dbReference type="PANTHER" id="PTHR32347">
    <property type="entry name" value="EFFLUX SYSTEM COMPONENT YKNX-RELATED"/>
    <property type="match status" value="1"/>
</dbReference>
<accession>A0AAW8M8N2</accession>
<keyword evidence="7" id="KW-0175">Coiled coil</keyword>
<feature type="transmembrane region" description="Helical" evidence="9">
    <location>
        <begin position="273"/>
        <end position="291"/>
    </location>
</feature>
<organism evidence="11 12">
    <name type="scientific">Pseudomonas brassicacearum</name>
    <dbReference type="NCBI Taxonomy" id="930166"/>
    <lineage>
        <taxon>Bacteria</taxon>
        <taxon>Pseudomonadati</taxon>
        <taxon>Pseudomonadota</taxon>
        <taxon>Gammaproteobacteria</taxon>
        <taxon>Pseudomonadales</taxon>
        <taxon>Pseudomonadaceae</taxon>
        <taxon>Pseudomonas</taxon>
    </lineage>
</organism>
<dbReference type="GO" id="GO:0006508">
    <property type="term" value="P:proteolysis"/>
    <property type="evidence" value="ECO:0007669"/>
    <property type="project" value="InterPro"/>
</dbReference>
<evidence type="ECO:0000256" key="1">
    <source>
        <dbReference type="ARBA" id="ARBA00001947"/>
    </source>
</evidence>
<sequence length="724" mass="81134">MSEHDFTTMLPAPSTGAMADDSKIELPEHLPAIREDLRLIPAATQRDGSPAWMIQDPVGNRFFTIGWLEFEMLSRWSLGSPTQLLDALAAQTPLHVSRAELAALLTFLSRHQLLHISDITGTRRLEEMARQRQHTGWQWLLHNYLFMRIPLWRPQRLLQKTLPWVTPLFSRTFLGVVAVAILLGLFLVGQQWDVFVASFQQSLSPEGLVGYLIALAVTKCLHELGHAYTATRYGVRVAHMGVAFLVLWPVLYTDTSESWKLDDRRQRFHIAGAGILVELIIAGLATLGWGLCENPMLKSALFFLATTSWMISLALNASPFMRFDGYFLLSDRLDLPNLHERSGALAQAWMRRRLLSWDEPDPEVLTPRLRHFLILFAVITRIYRLVVFLGIAVAVYYLFFKALGIFLFLVEISWFVIMPIQRELKVWWRRRKEIPVHRGRVLLLGLGALMLMAALPWSNQVQAPAWLHAEIQYTLYSPLPARLLEMPPAGQRVEADAVLAVLDSAQIRDRVERSRKAALALRAQLDGLTGAANGAEKYASIANQLSRQQAESAAQSAELQRLTLRAPMAGMLTDIDPSVQPGVWIKPNQPLGVLVNPDSWTVEAFVRQQDLSRLTLGARARFYAHGDSGSALEGKVISIDDSRTQNVPHLMLSTAYGGPIAVSGKSDSNLQVRDALYRVRIKLGAPPTQMMMRLGNVSIEATRASPVAELFTDTLSILVRESGF</sequence>
<dbReference type="Pfam" id="PF02163">
    <property type="entry name" value="Peptidase_M50"/>
    <property type="match status" value="1"/>
</dbReference>
<protein>
    <submittedName>
        <fullName evidence="11">Peptide zinc metalloprotease protein</fullName>
    </submittedName>
</protein>
<feature type="transmembrane region" description="Helical" evidence="9">
    <location>
        <begin position="441"/>
        <end position="458"/>
    </location>
</feature>
<feature type="transmembrane region" description="Helical" evidence="9">
    <location>
        <begin position="297"/>
        <end position="315"/>
    </location>
</feature>
<evidence type="ECO:0000256" key="5">
    <source>
        <dbReference type="ARBA" id="ARBA00022692"/>
    </source>
</evidence>
<dbReference type="InterPro" id="IPR050465">
    <property type="entry name" value="UPF0194_transport"/>
</dbReference>
<dbReference type="Proteomes" id="UP001252613">
    <property type="component" value="Unassembled WGS sequence"/>
</dbReference>
<dbReference type="RefSeq" id="WP_310359213.1">
    <property type="nucleotide sequence ID" value="NZ_JAVDVC010000003.1"/>
</dbReference>